<dbReference type="GO" id="GO:0003677">
    <property type="term" value="F:DNA binding"/>
    <property type="evidence" value="ECO:0007669"/>
    <property type="project" value="UniProtKB-KW"/>
</dbReference>
<evidence type="ECO:0000313" key="8">
    <source>
        <dbReference type="Proteomes" id="UP000062833"/>
    </source>
</evidence>
<evidence type="ECO:0000256" key="4">
    <source>
        <dbReference type="ARBA" id="ARBA00023163"/>
    </source>
</evidence>
<proteinExistence type="inferred from homology"/>
<feature type="compositionally biased region" description="Low complexity" evidence="5">
    <location>
        <begin position="227"/>
        <end position="239"/>
    </location>
</feature>
<dbReference type="Gene3D" id="3.40.190.290">
    <property type="match status" value="1"/>
</dbReference>
<dbReference type="GO" id="GO:0003700">
    <property type="term" value="F:DNA-binding transcription factor activity"/>
    <property type="evidence" value="ECO:0007669"/>
    <property type="project" value="TreeGrafter"/>
</dbReference>
<dbReference type="Pfam" id="PF03466">
    <property type="entry name" value="LysR_substrate"/>
    <property type="match status" value="1"/>
</dbReference>
<dbReference type="GO" id="GO:0032993">
    <property type="term" value="C:protein-DNA complex"/>
    <property type="evidence" value="ECO:0007669"/>
    <property type="project" value="TreeGrafter"/>
</dbReference>
<evidence type="ECO:0000256" key="2">
    <source>
        <dbReference type="ARBA" id="ARBA00023015"/>
    </source>
</evidence>
<feature type="compositionally biased region" description="Polar residues" evidence="5">
    <location>
        <begin position="206"/>
        <end position="216"/>
    </location>
</feature>
<dbReference type="KEGG" id="aaq:AOC05_16010"/>
<evidence type="ECO:0000256" key="3">
    <source>
        <dbReference type="ARBA" id="ARBA00023125"/>
    </source>
</evidence>
<evidence type="ECO:0000259" key="6">
    <source>
        <dbReference type="Pfam" id="PF03466"/>
    </source>
</evidence>
<evidence type="ECO:0000256" key="5">
    <source>
        <dbReference type="SAM" id="MobiDB-lite"/>
    </source>
</evidence>
<protein>
    <recommendedName>
        <fullName evidence="6">LysR substrate-binding domain-containing protein</fullName>
    </recommendedName>
</protein>
<keyword evidence="8" id="KW-1185">Reference proteome</keyword>
<dbReference type="PATRIC" id="fig|656366.3.peg.3457"/>
<evidence type="ECO:0000256" key="1">
    <source>
        <dbReference type="ARBA" id="ARBA00009437"/>
    </source>
</evidence>
<organism evidence="7 8">
    <name type="scientific">Arthrobacter alpinus</name>
    <dbReference type="NCBI Taxonomy" id="656366"/>
    <lineage>
        <taxon>Bacteria</taxon>
        <taxon>Bacillati</taxon>
        <taxon>Actinomycetota</taxon>
        <taxon>Actinomycetes</taxon>
        <taxon>Micrococcales</taxon>
        <taxon>Micrococcaceae</taxon>
        <taxon>Arthrobacter</taxon>
    </lineage>
</organism>
<sequence length="272" mass="28877">MSEPRELTVTFIPGVTPGKWIHRWEDRMRQVPLVVNPVSEAHQLDAVRAGESDLAFVRLPVDKAGLNVIPLYTELSVVVAPKDHPIAAFEEIDVAELADEYLLANPDDFPAWRDISTQVKDGTLKPLPPMASVEEALDLVEAGLGIVILPMSVARHFNRKALRARVVTGVPESGIGLAWLFSETPLPDDFDAVIEEFIGVVRGRGKNSSRQPSVQAKQDAAPKKGAKAPAKGGAPARGGAAKGKGGASKGGGANLRGGGRPGGKGRSQKRGR</sequence>
<keyword evidence="3" id="KW-0238">DNA-binding</keyword>
<gene>
    <name evidence="7" type="ORF">AOC05_16010</name>
</gene>
<reference evidence="8" key="1">
    <citation type="submission" date="2015-09" db="EMBL/GenBank/DDBJ databases">
        <title>Complete genome of Arthrobacter alpinus strain R3.8.</title>
        <authorList>
            <person name="See-Too W.S."/>
            <person name="Chan K.G."/>
        </authorList>
    </citation>
    <scope>NUCLEOTIDE SEQUENCE [LARGE SCALE GENOMIC DNA]</scope>
    <source>
        <strain evidence="8">R3.8</strain>
    </source>
</reference>
<keyword evidence="2" id="KW-0805">Transcription regulation</keyword>
<dbReference type="RefSeq" id="WP_062008301.1">
    <property type="nucleotide sequence ID" value="NZ_CP012677.1"/>
</dbReference>
<name>A0A0M3UGP5_9MICC</name>
<dbReference type="EMBL" id="CP012677">
    <property type="protein sequence ID" value="ALE93475.1"/>
    <property type="molecule type" value="Genomic_DNA"/>
</dbReference>
<dbReference type="CDD" id="cd05466">
    <property type="entry name" value="PBP2_LTTR_substrate"/>
    <property type="match status" value="1"/>
</dbReference>
<dbReference type="SUPFAM" id="SSF53850">
    <property type="entry name" value="Periplasmic binding protein-like II"/>
    <property type="match status" value="1"/>
</dbReference>
<dbReference type="InterPro" id="IPR005119">
    <property type="entry name" value="LysR_subst-bd"/>
</dbReference>
<feature type="domain" description="LysR substrate-binding" evidence="6">
    <location>
        <begin position="19"/>
        <end position="185"/>
    </location>
</feature>
<dbReference type="PANTHER" id="PTHR30346">
    <property type="entry name" value="TRANSCRIPTIONAL DUAL REGULATOR HCAR-RELATED"/>
    <property type="match status" value="1"/>
</dbReference>
<feature type="compositionally biased region" description="Gly residues" evidence="5">
    <location>
        <begin position="240"/>
        <end position="265"/>
    </location>
</feature>
<keyword evidence="4" id="KW-0804">Transcription</keyword>
<dbReference type="AlphaFoldDB" id="A0A0M3UGP5"/>
<dbReference type="PANTHER" id="PTHR30346:SF0">
    <property type="entry name" value="HCA OPERON TRANSCRIPTIONAL ACTIVATOR HCAR"/>
    <property type="match status" value="1"/>
</dbReference>
<dbReference type="Proteomes" id="UP000062833">
    <property type="component" value="Chromosome"/>
</dbReference>
<accession>A0A0M3UGP5</accession>
<evidence type="ECO:0000313" key="7">
    <source>
        <dbReference type="EMBL" id="ALE93475.1"/>
    </source>
</evidence>
<comment type="similarity">
    <text evidence="1">Belongs to the LysR transcriptional regulatory family.</text>
</comment>
<feature type="region of interest" description="Disordered" evidence="5">
    <location>
        <begin position="204"/>
        <end position="272"/>
    </location>
</feature>